<keyword evidence="3" id="KW-1185">Reference proteome</keyword>
<keyword evidence="1" id="KW-0812">Transmembrane</keyword>
<keyword evidence="1" id="KW-0472">Membrane</keyword>
<keyword evidence="1" id="KW-1133">Transmembrane helix</keyword>
<evidence type="ECO:0000313" key="2">
    <source>
        <dbReference type="EMBL" id="MQM10485.1"/>
    </source>
</evidence>
<gene>
    <name evidence="2" type="ORF">Taro_043379</name>
</gene>
<dbReference type="EMBL" id="NMUH01004685">
    <property type="protein sequence ID" value="MQM10485.1"/>
    <property type="molecule type" value="Genomic_DNA"/>
</dbReference>
<feature type="transmembrane region" description="Helical" evidence="1">
    <location>
        <begin position="20"/>
        <end position="40"/>
    </location>
</feature>
<sequence length="157" mass="18391">MQQVMYMDVDDRVFVPPSDVYMVRSTFFVTSGVVTCLYVCRFVTPENLNTRLDECRFMTPEDLNMRLNVCCFMTPEDLNMRLDVCLFMTPEDFKHGQRGSCNNLWRLYTGERRRARPRRQSTNGCRRLLPTRAAYISSRTDQLQASLGIFFGRMAQP</sequence>
<name>A0A843X0K5_COLES</name>
<evidence type="ECO:0000313" key="3">
    <source>
        <dbReference type="Proteomes" id="UP000652761"/>
    </source>
</evidence>
<comment type="caution">
    <text evidence="2">The sequence shown here is derived from an EMBL/GenBank/DDBJ whole genome shotgun (WGS) entry which is preliminary data.</text>
</comment>
<dbReference type="AlphaFoldDB" id="A0A843X0K5"/>
<dbReference type="Proteomes" id="UP000652761">
    <property type="component" value="Unassembled WGS sequence"/>
</dbReference>
<accession>A0A843X0K5</accession>
<evidence type="ECO:0000256" key="1">
    <source>
        <dbReference type="SAM" id="Phobius"/>
    </source>
</evidence>
<organism evidence="2 3">
    <name type="scientific">Colocasia esculenta</name>
    <name type="common">Wild taro</name>
    <name type="synonym">Arum esculentum</name>
    <dbReference type="NCBI Taxonomy" id="4460"/>
    <lineage>
        <taxon>Eukaryota</taxon>
        <taxon>Viridiplantae</taxon>
        <taxon>Streptophyta</taxon>
        <taxon>Embryophyta</taxon>
        <taxon>Tracheophyta</taxon>
        <taxon>Spermatophyta</taxon>
        <taxon>Magnoliopsida</taxon>
        <taxon>Liliopsida</taxon>
        <taxon>Araceae</taxon>
        <taxon>Aroideae</taxon>
        <taxon>Colocasieae</taxon>
        <taxon>Colocasia</taxon>
    </lineage>
</organism>
<proteinExistence type="predicted"/>
<protein>
    <submittedName>
        <fullName evidence="2">Uncharacterized protein</fullName>
    </submittedName>
</protein>
<reference evidence="2" key="1">
    <citation type="submission" date="2017-07" db="EMBL/GenBank/DDBJ databases">
        <title>Taro Niue Genome Assembly and Annotation.</title>
        <authorList>
            <person name="Atibalentja N."/>
            <person name="Keating K."/>
            <person name="Fields C.J."/>
        </authorList>
    </citation>
    <scope>NUCLEOTIDE SEQUENCE</scope>
    <source>
        <strain evidence="2">Niue_2</strain>
        <tissue evidence="2">Leaf</tissue>
    </source>
</reference>